<comment type="caution">
    <text evidence="1">The sequence shown here is derived from an EMBL/GenBank/DDBJ whole genome shotgun (WGS) entry which is preliminary data.</text>
</comment>
<dbReference type="EMBL" id="CM042014">
    <property type="protein sequence ID" value="KAI3724475.1"/>
    <property type="molecule type" value="Genomic_DNA"/>
</dbReference>
<evidence type="ECO:0000313" key="1">
    <source>
        <dbReference type="EMBL" id="KAI3724475.1"/>
    </source>
</evidence>
<reference evidence="1 2" key="2">
    <citation type="journal article" date="2022" name="Mol. Ecol. Resour.">
        <title>The genomes of chicory, endive, great burdock and yacon provide insights into Asteraceae paleo-polyploidization history and plant inulin production.</title>
        <authorList>
            <person name="Fan W."/>
            <person name="Wang S."/>
            <person name="Wang H."/>
            <person name="Wang A."/>
            <person name="Jiang F."/>
            <person name="Liu H."/>
            <person name="Zhao H."/>
            <person name="Xu D."/>
            <person name="Zhang Y."/>
        </authorList>
    </citation>
    <scope>NUCLEOTIDE SEQUENCE [LARGE SCALE GENOMIC DNA]</scope>
    <source>
        <strain evidence="2">cv. Punajuju</strain>
        <tissue evidence="1">Leaves</tissue>
    </source>
</reference>
<proteinExistence type="predicted"/>
<reference evidence="2" key="1">
    <citation type="journal article" date="2022" name="Mol. Ecol. Resour.">
        <title>The genomes of chicory, endive, great burdock and yacon provide insights into Asteraceae palaeo-polyploidization history and plant inulin production.</title>
        <authorList>
            <person name="Fan W."/>
            <person name="Wang S."/>
            <person name="Wang H."/>
            <person name="Wang A."/>
            <person name="Jiang F."/>
            <person name="Liu H."/>
            <person name="Zhao H."/>
            <person name="Xu D."/>
            <person name="Zhang Y."/>
        </authorList>
    </citation>
    <scope>NUCLEOTIDE SEQUENCE [LARGE SCALE GENOMIC DNA]</scope>
    <source>
        <strain evidence="2">cv. Punajuju</strain>
    </source>
</reference>
<dbReference type="Proteomes" id="UP001055811">
    <property type="component" value="Linkage Group LG06"/>
</dbReference>
<name>A0ACB9BR44_CICIN</name>
<protein>
    <submittedName>
        <fullName evidence="1">Uncharacterized protein</fullName>
    </submittedName>
</protein>
<organism evidence="1 2">
    <name type="scientific">Cichorium intybus</name>
    <name type="common">Chicory</name>
    <dbReference type="NCBI Taxonomy" id="13427"/>
    <lineage>
        <taxon>Eukaryota</taxon>
        <taxon>Viridiplantae</taxon>
        <taxon>Streptophyta</taxon>
        <taxon>Embryophyta</taxon>
        <taxon>Tracheophyta</taxon>
        <taxon>Spermatophyta</taxon>
        <taxon>Magnoliopsida</taxon>
        <taxon>eudicotyledons</taxon>
        <taxon>Gunneridae</taxon>
        <taxon>Pentapetalae</taxon>
        <taxon>asterids</taxon>
        <taxon>campanulids</taxon>
        <taxon>Asterales</taxon>
        <taxon>Asteraceae</taxon>
        <taxon>Cichorioideae</taxon>
        <taxon>Cichorieae</taxon>
        <taxon>Cichoriinae</taxon>
        <taxon>Cichorium</taxon>
    </lineage>
</organism>
<gene>
    <name evidence="1" type="ORF">L2E82_36253</name>
</gene>
<evidence type="ECO:0000313" key="2">
    <source>
        <dbReference type="Proteomes" id="UP001055811"/>
    </source>
</evidence>
<accession>A0ACB9BR44</accession>
<keyword evidence="2" id="KW-1185">Reference proteome</keyword>
<sequence>MLIRFLETKLRMLVDLLCVLEGIIRLIMFIVPLTSTGLSNACQSPNEEQLLCHVMMSCMYNKQANMVLGSNGF</sequence>